<dbReference type="PROSITE" id="PS00198">
    <property type="entry name" value="4FE4S_FER_1"/>
    <property type="match status" value="2"/>
</dbReference>
<keyword evidence="8" id="KW-1278">Translocase</keyword>
<dbReference type="EC" id="7.-.-.-" evidence="8"/>
<keyword evidence="11" id="KW-1185">Reference proteome</keyword>
<dbReference type="SUPFAM" id="SSF142019">
    <property type="entry name" value="Nqo1 FMN-binding domain-like"/>
    <property type="match status" value="1"/>
</dbReference>
<dbReference type="Pfam" id="PF13375">
    <property type="entry name" value="RnfC_N"/>
    <property type="match status" value="1"/>
</dbReference>
<proteinExistence type="inferred from homology"/>
<dbReference type="EMBL" id="CP012898">
    <property type="protein sequence ID" value="ALJ05896.1"/>
    <property type="molecule type" value="Genomic_DNA"/>
</dbReference>
<dbReference type="Gene3D" id="3.40.50.11540">
    <property type="entry name" value="NADH-ubiquinone oxidoreductase 51kDa subunit"/>
    <property type="match status" value="1"/>
</dbReference>
<comment type="similarity">
    <text evidence="8">Belongs to the 4Fe4S bacterial-type ferredoxin family. RnfC subfamily.</text>
</comment>
<feature type="domain" description="4Fe-4S ferredoxin-type" evidence="9">
    <location>
        <begin position="398"/>
        <end position="427"/>
    </location>
</feature>
<feature type="binding site" evidence="8">
    <location>
        <position position="368"/>
    </location>
    <ligand>
        <name>[4Fe-4S] cluster</name>
        <dbReference type="ChEBI" id="CHEBI:49883"/>
        <label>1</label>
    </ligand>
</feature>
<sequence>MLKTFPKGGIHPTENKITSTVGIKKMTVPKVVYVPISQHIGIPAEIVVNIKDKVEIGQVIAKSGGFVSSNVHAPVAGTVTKLDLIIDTSGYKKQCIIIRTDAKNESNFEDIDYPLKTEITTEPKDILQKINDYGIVGLGGATFPSHVKLSIKEGTNLDHLIINGVECEPYLTADHRLMLEKAKEIIVGIKILMKALHINKSIIGIENNKKDAIEIFKKLTAEEKEIKVAALQVKYPQGGEKQLISALLNREVPKNGLPLDVGVIVHNVGTIFAIYQAIQHNKPLIERVVTVTGKKLENPSNYWVKIGTPIKDLVDEVGGLPEGTRKIVNGGPMMGKAIKNLDVPVTKGTSGILVIAEDEASRGEPKNCIRCGECVYVCPMGLEPHLLMNLSEKGMYEKASQEDIMTCIECGSCSYVCPSHRPLLDYIRFGKSIVKKLNTAKN</sequence>
<dbReference type="InterPro" id="IPR017896">
    <property type="entry name" value="4Fe4S_Fe-S-bd"/>
</dbReference>
<dbReference type="GO" id="GO:0005886">
    <property type="term" value="C:plasma membrane"/>
    <property type="evidence" value="ECO:0007669"/>
    <property type="project" value="UniProtKB-SubCell"/>
</dbReference>
<feature type="binding site" evidence="8">
    <location>
        <position position="417"/>
    </location>
    <ligand>
        <name>[4Fe-4S] cluster</name>
        <dbReference type="ChEBI" id="CHEBI:49883"/>
        <label>1</label>
    </ligand>
</feature>
<dbReference type="HAMAP" id="MF_00461">
    <property type="entry name" value="RsxC_RnfC"/>
    <property type="match status" value="1"/>
</dbReference>
<name>A0A0P0D4K3_9FLAO</name>
<dbReference type="InterPro" id="IPR011538">
    <property type="entry name" value="Nuo51_FMN-bd"/>
</dbReference>
<dbReference type="InterPro" id="IPR026902">
    <property type="entry name" value="RnfC_N"/>
</dbReference>
<evidence type="ECO:0000256" key="4">
    <source>
        <dbReference type="ARBA" id="ARBA00022737"/>
    </source>
</evidence>
<feature type="binding site" evidence="8">
    <location>
        <position position="413"/>
    </location>
    <ligand>
        <name>[4Fe-4S] cluster</name>
        <dbReference type="ChEBI" id="CHEBI:49883"/>
        <label>2</label>
    </ligand>
</feature>
<dbReference type="OrthoDB" id="9767754at2"/>
<comment type="subcellular location">
    <subcellularLocation>
        <location evidence="8">Cell membrane</location>
        <topology evidence="8">Peripheral membrane protein</topology>
    </subcellularLocation>
</comment>
<evidence type="ECO:0000259" key="9">
    <source>
        <dbReference type="PROSITE" id="PS51379"/>
    </source>
</evidence>
<dbReference type="GO" id="GO:0046872">
    <property type="term" value="F:metal ion binding"/>
    <property type="evidence" value="ECO:0007669"/>
    <property type="project" value="UniProtKB-KW"/>
</dbReference>
<evidence type="ECO:0000256" key="7">
    <source>
        <dbReference type="ARBA" id="ARBA00023014"/>
    </source>
</evidence>
<feature type="binding site" evidence="8">
    <location>
        <position position="410"/>
    </location>
    <ligand>
        <name>[4Fe-4S] cluster</name>
        <dbReference type="ChEBI" id="CHEBI:49883"/>
        <label>2</label>
    </ligand>
</feature>
<keyword evidence="8" id="KW-1003">Cell membrane</keyword>
<comment type="subunit">
    <text evidence="8">The complex is composed of six subunits: RnfA, RnfB, RnfC, RnfD, RnfE and RnfG.</text>
</comment>
<evidence type="ECO:0000256" key="6">
    <source>
        <dbReference type="ARBA" id="ARBA00023004"/>
    </source>
</evidence>
<feature type="binding site" evidence="8">
    <location>
        <position position="378"/>
    </location>
    <ligand>
        <name>[4Fe-4S] cluster</name>
        <dbReference type="ChEBI" id="CHEBI:49883"/>
        <label>2</label>
    </ligand>
</feature>
<dbReference type="RefSeq" id="WP_054728737.1">
    <property type="nucleotide sequence ID" value="NZ_CP012898.1"/>
</dbReference>
<protein>
    <recommendedName>
        <fullName evidence="8">Ion-translocating oxidoreductase complex subunit C</fullName>
        <ecNumber evidence="8">7.-.-.-</ecNumber>
    </recommendedName>
    <alternativeName>
        <fullName evidence="8">Rnf electron transport complex subunit C</fullName>
    </alternativeName>
</protein>
<dbReference type="InterPro" id="IPR017900">
    <property type="entry name" value="4Fe4S_Fe_S_CS"/>
</dbReference>
<dbReference type="InterPro" id="IPR010208">
    <property type="entry name" value="Ion_transpt_RnfC/RsxC"/>
</dbReference>
<dbReference type="GO" id="GO:0022900">
    <property type="term" value="P:electron transport chain"/>
    <property type="evidence" value="ECO:0007669"/>
    <property type="project" value="UniProtKB-UniRule"/>
</dbReference>
<evidence type="ECO:0000256" key="1">
    <source>
        <dbReference type="ARBA" id="ARBA00022448"/>
    </source>
</evidence>
<comment type="function">
    <text evidence="8">Part of a membrane-bound complex that couples electron transfer with translocation of ions across the membrane.</text>
</comment>
<keyword evidence="4 8" id="KW-0677">Repeat</keyword>
<dbReference type="STRING" id="1736674.APS56_12485"/>
<keyword evidence="6 8" id="KW-0408">Iron</keyword>
<dbReference type="Pfam" id="PF13237">
    <property type="entry name" value="Fer4_10"/>
    <property type="match status" value="1"/>
</dbReference>
<dbReference type="PANTHER" id="PTHR43034">
    <property type="entry name" value="ION-TRANSLOCATING OXIDOREDUCTASE COMPLEX SUBUNIT C"/>
    <property type="match status" value="1"/>
</dbReference>
<dbReference type="PATRIC" id="fig|1736674.3.peg.2557"/>
<keyword evidence="8" id="KW-0472">Membrane</keyword>
<dbReference type="GO" id="GO:0051539">
    <property type="term" value="F:4 iron, 4 sulfur cluster binding"/>
    <property type="evidence" value="ECO:0007669"/>
    <property type="project" value="UniProtKB-KW"/>
</dbReference>
<dbReference type="GO" id="GO:0009055">
    <property type="term" value="F:electron transfer activity"/>
    <property type="evidence" value="ECO:0007669"/>
    <property type="project" value="InterPro"/>
</dbReference>
<gene>
    <name evidence="8" type="primary">rnfC</name>
    <name evidence="10" type="ORF">APS56_12485</name>
</gene>
<keyword evidence="5 8" id="KW-0249">Electron transport</keyword>
<feature type="binding site" evidence="8">
    <location>
        <position position="371"/>
    </location>
    <ligand>
        <name>[4Fe-4S] cluster</name>
        <dbReference type="ChEBI" id="CHEBI:49883"/>
        <label>1</label>
    </ligand>
</feature>
<dbReference type="NCBIfam" id="NF003454">
    <property type="entry name" value="PRK05035.1"/>
    <property type="match status" value="1"/>
</dbReference>
<evidence type="ECO:0000256" key="3">
    <source>
        <dbReference type="ARBA" id="ARBA00022723"/>
    </source>
</evidence>
<dbReference type="Proteomes" id="UP000057981">
    <property type="component" value="Chromosome"/>
</dbReference>
<feature type="binding site" evidence="8">
    <location>
        <position position="374"/>
    </location>
    <ligand>
        <name>[4Fe-4S] cluster</name>
        <dbReference type="ChEBI" id="CHEBI:49883"/>
        <label>1</label>
    </ligand>
</feature>
<dbReference type="Pfam" id="PF01512">
    <property type="entry name" value="Complex1_51K"/>
    <property type="match status" value="1"/>
</dbReference>
<keyword evidence="7 8" id="KW-0411">Iron-sulfur</keyword>
<dbReference type="PROSITE" id="PS51379">
    <property type="entry name" value="4FE4S_FER_2"/>
    <property type="match status" value="2"/>
</dbReference>
<dbReference type="InterPro" id="IPR037225">
    <property type="entry name" value="Nuo51_FMN-bd_sf"/>
</dbReference>
<dbReference type="NCBIfam" id="TIGR01945">
    <property type="entry name" value="rnfC"/>
    <property type="match status" value="1"/>
</dbReference>
<feature type="binding site" evidence="8">
    <location>
        <position position="407"/>
    </location>
    <ligand>
        <name>[4Fe-4S] cluster</name>
        <dbReference type="ChEBI" id="CHEBI:49883"/>
        <label>2</label>
    </ligand>
</feature>
<evidence type="ECO:0000256" key="2">
    <source>
        <dbReference type="ARBA" id="ARBA00022485"/>
    </source>
</evidence>
<dbReference type="Pfam" id="PF10531">
    <property type="entry name" value="SLBB"/>
    <property type="match status" value="1"/>
</dbReference>
<feature type="domain" description="4Fe-4S ferredoxin-type" evidence="9">
    <location>
        <begin position="359"/>
        <end position="381"/>
    </location>
</feature>
<evidence type="ECO:0000313" key="11">
    <source>
        <dbReference type="Proteomes" id="UP000057981"/>
    </source>
</evidence>
<dbReference type="SUPFAM" id="SSF46548">
    <property type="entry name" value="alpha-helical ferredoxin"/>
    <property type="match status" value="1"/>
</dbReference>
<accession>A0A0P0D4K3</accession>
<keyword evidence="1 8" id="KW-0813">Transport</keyword>
<keyword evidence="3 8" id="KW-0479">Metal-binding</keyword>
<evidence type="ECO:0000313" key="10">
    <source>
        <dbReference type="EMBL" id="ALJ05896.1"/>
    </source>
</evidence>
<dbReference type="PANTHER" id="PTHR43034:SF2">
    <property type="entry name" value="ION-TRANSLOCATING OXIDOREDUCTASE COMPLEX SUBUNIT C"/>
    <property type="match status" value="1"/>
</dbReference>
<dbReference type="Gene3D" id="3.30.70.20">
    <property type="match status" value="1"/>
</dbReference>
<evidence type="ECO:0000256" key="8">
    <source>
        <dbReference type="HAMAP-Rule" id="MF_00461"/>
    </source>
</evidence>
<evidence type="ECO:0000256" key="5">
    <source>
        <dbReference type="ARBA" id="ARBA00022982"/>
    </source>
</evidence>
<dbReference type="AlphaFoldDB" id="A0A0P0D4K3"/>
<reference evidence="10 11" key="1">
    <citation type="submission" date="2015-10" db="EMBL/GenBank/DDBJ databases">
        <authorList>
            <person name="Gilbert D.G."/>
        </authorList>
    </citation>
    <scope>NUCLEOTIDE SEQUENCE [LARGE SCALE GENOMIC DNA]</scope>
    <source>
        <strain evidence="11">HZ-22</strain>
    </source>
</reference>
<organism evidence="10 11">
    <name type="scientific">Pseudalgibacter alginicilyticus</name>
    <dbReference type="NCBI Taxonomy" id="1736674"/>
    <lineage>
        <taxon>Bacteria</taxon>
        <taxon>Pseudomonadati</taxon>
        <taxon>Bacteroidota</taxon>
        <taxon>Flavobacteriia</taxon>
        <taxon>Flavobacteriales</taxon>
        <taxon>Flavobacteriaceae</taxon>
        <taxon>Pseudalgibacter</taxon>
    </lineage>
</organism>
<comment type="cofactor">
    <cofactor evidence="8">
        <name>[4Fe-4S] cluster</name>
        <dbReference type="ChEBI" id="CHEBI:49883"/>
    </cofactor>
    <text evidence="8">Binds 2 [4Fe-4S] clusters per subunit.</text>
</comment>
<dbReference type="InterPro" id="IPR019554">
    <property type="entry name" value="Soluble_ligand-bd"/>
</dbReference>
<dbReference type="KEGG" id="ahz:APS56_12485"/>
<keyword evidence="2 8" id="KW-0004">4Fe-4S</keyword>